<keyword evidence="4 10" id="KW-0812">Transmembrane</keyword>
<evidence type="ECO:0000256" key="4">
    <source>
        <dbReference type="ARBA" id="ARBA00022692"/>
    </source>
</evidence>
<evidence type="ECO:0000256" key="9">
    <source>
        <dbReference type="ARBA" id="ARBA00023160"/>
    </source>
</evidence>
<dbReference type="GO" id="GO:0005789">
    <property type="term" value="C:endoplasmic reticulum membrane"/>
    <property type="evidence" value="ECO:0007669"/>
    <property type="project" value="TreeGrafter"/>
</dbReference>
<comment type="catalytic activity">
    <reaction evidence="10">
        <text>a very-long-chain acyl-CoA + malonyl-CoA + H(+) = a very-long-chain 3-oxoacyl-CoA + CO2 + CoA</text>
        <dbReference type="Rhea" id="RHEA:32727"/>
        <dbReference type="ChEBI" id="CHEBI:15378"/>
        <dbReference type="ChEBI" id="CHEBI:16526"/>
        <dbReference type="ChEBI" id="CHEBI:57287"/>
        <dbReference type="ChEBI" id="CHEBI:57384"/>
        <dbReference type="ChEBI" id="CHEBI:90725"/>
        <dbReference type="ChEBI" id="CHEBI:90736"/>
        <dbReference type="EC" id="2.3.1.199"/>
    </reaction>
</comment>
<evidence type="ECO:0000256" key="3">
    <source>
        <dbReference type="ARBA" id="ARBA00022679"/>
    </source>
</evidence>
<dbReference type="GO" id="GO:0019367">
    <property type="term" value="P:fatty acid elongation, saturated fatty acid"/>
    <property type="evidence" value="ECO:0007669"/>
    <property type="project" value="TreeGrafter"/>
</dbReference>
<dbReference type="PROSITE" id="PS01188">
    <property type="entry name" value="ELO"/>
    <property type="match status" value="1"/>
</dbReference>
<evidence type="ECO:0000256" key="10">
    <source>
        <dbReference type="RuleBase" id="RU361115"/>
    </source>
</evidence>
<evidence type="ECO:0000256" key="7">
    <source>
        <dbReference type="ARBA" id="ARBA00023098"/>
    </source>
</evidence>
<comment type="similarity">
    <text evidence="10">Belongs to the ELO family.</text>
</comment>
<dbReference type="GO" id="GO:0009922">
    <property type="term" value="F:fatty acid elongase activity"/>
    <property type="evidence" value="ECO:0007669"/>
    <property type="project" value="UniProtKB-EC"/>
</dbReference>
<reference evidence="11" key="1">
    <citation type="submission" date="2018-11" db="EMBL/GenBank/DDBJ databases">
        <authorList>
            <consortium name="Pathogen Informatics"/>
        </authorList>
    </citation>
    <scope>NUCLEOTIDE SEQUENCE</scope>
</reference>
<name>A0A448WD87_9PLAT</name>
<dbReference type="EC" id="2.3.1.199" evidence="10"/>
<dbReference type="Proteomes" id="UP000784294">
    <property type="component" value="Unassembled WGS sequence"/>
</dbReference>
<keyword evidence="12" id="KW-1185">Reference proteome</keyword>
<keyword evidence="3 10" id="KW-0808">Transferase</keyword>
<dbReference type="Pfam" id="PF01151">
    <property type="entry name" value="ELO"/>
    <property type="match status" value="1"/>
</dbReference>
<evidence type="ECO:0000313" key="11">
    <source>
        <dbReference type="EMBL" id="VEL08947.1"/>
    </source>
</evidence>
<organism evidence="11 12">
    <name type="scientific">Protopolystoma xenopodis</name>
    <dbReference type="NCBI Taxonomy" id="117903"/>
    <lineage>
        <taxon>Eukaryota</taxon>
        <taxon>Metazoa</taxon>
        <taxon>Spiralia</taxon>
        <taxon>Lophotrochozoa</taxon>
        <taxon>Platyhelminthes</taxon>
        <taxon>Monogenea</taxon>
        <taxon>Polyopisthocotylea</taxon>
        <taxon>Polystomatidea</taxon>
        <taxon>Polystomatidae</taxon>
        <taxon>Protopolystoma</taxon>
    </lineage>
</organism>
<dbReference type="GO" id="GO:0030148">
    <property type="term" value="P:sphingolipid biosynthetic process"/>
    <property type="evidence" value="ECO:0007669"/>
    <property type="project" value="TreeGrafter"/>
</dbReference>
<keyword evidence="8 10" id="KW-0472">Membrane</keyword>
<accession>A0A448WD87</accession>
<keyword evidence="2 10" id="KW-0444">Lipid biosynthesis</keyword>
<dbReference type="AlphaFoldDB" id="A0A448WD87"/>
<dbReference type="EMBL" id="CAAALY010005121">
    <property type="protein sequence ID" value="VEL08947.1"/>
    <property type="molecule type" value="Genomic_DNA"/>
</dbReference>
<dbReference type="PANTHER" id="PTHR11157">
    <property type="entry name" value="FATTY ACID ACYL TRANSFERASE-RELATED"/>
    <property type="match status" value="1"/>
</dbReference>
<dbReference type="OrthoDB" id="434092at2759"/>
<feature type="transmembrane region" description="Helical" evidence="10">
    <location>
        <begin position="33"/>
        <end position="51"/>
    </location>
</feature>
<evidence type="ECO:0000256" key="8">
    <source>
        <dbReference type="ARBA" id="ARBA00023136"/>
    </source>
</evidence>
<evidence type="ECO:0000256" key="1">
    <source>
        <dbReference type="ARBA" id="ARBA00004141"/>
    </source>
</evidence>
<keyword evidence="7 10" id="KW-0443">Lipid metabolism</keyword>
<dbReference type="GO" id="GO:0034625">
    <property type="term" value="P:fatty acid elongation, monounsaturated fatty acid"/>
    <property type="evidence" value="ECO:0007669"/>
    <property type="project" value="TreeGrafter"/>
</dbReference>
<sequence>MQSPLAELKLPLRLRLLPDRPDSRTDHLPLMQSWWPTVAISLLYVVVVWAWRNRLLDGRISPARRRRGAAVGVGAGVGGAGGQSMLPIVGYNAAMVVYNAYVLKECIFVAHRLGYGLKCTDYTYTDSPDFRRLIQLGWFFYFSKIIEFSDTAFFLWRGKVDQVTFLHVFHHANMPPAIWLGLRYLPGMLFLSIPIRPPPFESWQPEGWSIWPGSRQNLQES</sequence>
<keyword evidence="6 10" id="KW-1133">Transmembrane helix</keyword>
<proteinExistence type="inferred from homology"/>
<keyword evidence="5 10" id="KW-0276">Fatty acid metabolism</keyword>
<dbReference type="InterPro" id="IPR002076">
    <property type="entry name" value="ELO_fam"/>
</dbReference>
<comment type="caution">
    <text evidence="11">The sequence shown here is derived from an EMBL/GenBank/DDBJ whole genome shotgun (WGS) entry which is preliminary data.</text>
</comment>
<protein>
    <recommendedName>
        <fullName evidence="10">Elongation of very long chain fatty acids protein</fullName>
        <ecNumber evidence="10">2.3.1.199</ecNumber>
    </recommendedName>
    <alternativeName>
        <fullName evidence="10">Very-long-chain 3-oxoacyl-CoA synthase</fullName>
    </alternativeName>
</protein>
<evidence type="ECO:0000256" key="2">
    <source>
        <dbReference type="ARBA" id="ARBA00022516"/>
    </source>
</evidence>
<comment type="caution">
    <text evidence="10">Lacks conserved residue(s) required for the propagation of feature annotation.</text>
</comment>
<gene>
    <name evidence="11" type="ORF">PXEA_LOCUS2387</name>
</gene>
<dbReference type="InterPro" id="IPR030457">
    <property type="entry name" value="ELO_CS"/>
</dbReference>
<evidence type="ECO:0000256" key="5">
    <source>
        <dbReference type="ARBA" id="ARBA00022832"/>
    </source>
</evidence>
<evidence type="ECO:0000313" key="12">
    <source>
        <dbReference type="Proteomes" id="UP000784294"/>
    </source>
</evidence>
<dbReference type="PANTHER" id="PTHR11157:SF69">
    <property type="entry name" value="ELONGATION OF VERY LONG CHAIN FATTY ACIDS PROTEIN 7"/>
    <property type="match status" value="1"/>
</dbReference>
<evidence type="ECO:0000256" key="6">
    <source>
        <dbReference type="ARBA" id="ARBA00022989"/>
    </source>
</evidence>
<feature type="transmembrane region" description="Helical" evidence="10">
    <location>
        <begin position="138"/>
        <end position="156"/>
    </location>
</feature>
<dbReference type="GO" id="GO:0042761">
    <property type="term" value="P:very long-chain fatty acid biosynthetic process"/>
    <property type="evidence" value="ECO:0007669"/>
    <property type="project" value="TreeGrafter"/>
</dbReference>
<dbReference type="GO" id="GO:0034626">
    <property type="term" value="P:fatty acid elongation, polyunsaturated fatty acid"/>
    <property type="evidence" value="ECO:0007669"/>
    <property type="project" value="TreeGrafter"/>
</dbReference>
<keyword evidence="9 10" id="KW-0275">Fatty acid biosynthesis</keyword>
<comment type="subcellular location">
    <subcellularLocation>
        <location evidence="1">Membrane</location>
        <topology evidence="1">Multi-pass membrane protein</topology>
    </subcellularLocation>
</comment>